<dbReference type="AlphaFoldDB" id="A0A1H3QEX7"/>
<dbReference type="EMBL" id="FNON01000009">
    <property type="protein sequence ID" value="SDZ11907.1"/>
    <property type="molecule type" value="Genomic_DNA"/>
</dbReference>
<organism evidence="1 2">
    <name type="scientific">Amycolatopsis xylanica</name>
    <dbReference type="NCBI Taxonomy" id="589385"/>
    <lineage>
        <taxon>Bacteria</taxon>
        <taxon>Bacillati</taxon>
        <taxon>Actinomycetota</taxon>
        <taxon>Actinomycetes</taxon>
        <taxon>Pseudonocardiales</taxon>
        <taxon>Pseudonocardiaceae</taxon>
        <taxon>Amycolatopsis</taxon>
    </lineage>
</organism>
<reference evidence="1 2" key="1">
    <citation type="submission" date="2016-10" db="EMBL/GenBank/DDBJ databases">
        <authorList>
            <person name="de Groot N.N."/>
        </authorList>
    </citation>
    <scope>NUCLEOTIDE SEQUENCE [LARGE SCALE GENOMIC DNA]</scope>
    <source>
        <strain evidence="1 2">CPCC 202699</strain>
    </source>
</reference>
<keyword evidence="2" id="KW-1185">Reference proteome</keyword>
<name>A0A1H3QEX7_9PSEU</name>
<protein>
    <submittedName>
        <fullName evidence="1">Uncharacterized protein</fullName>
    </submittedName>
</protein>
<dbReference type="STRING" id="589385.SAMN05421504_109285"/>
<sequence length="62" mass="6809">MVGVSIAISDPETMTELIADCKCIPDTLHAELPLPQPPAARRWTHDDICKCAPQVDGMEMFV</sequence>
<dbReference type="Proteomes" id="UP000199515">
    <property type="component" value="Unassembled WGS sequence"/>
</dbReference>
<accession>A0A1H3QEX7</accession>
<evidence type="ECO:0000313" key="2">
    <source>
        <dbReference type="Proteomes" id="UP000199515"/>
    </source>
</evidence>
<gene>
    <name evidence="1" type="ORF">SAMN05421504_109285</name>
</gene>
<proteinExistence type="predicted"/>
<evidence type="ECO:0000313" key="1">
    <source>
        <dbReference type="EMBL" id="SDZ11907.1"/>
    </source>
</evidence>